<gene>
    <name evidence="1" type="ORF">SEMRO_24_G016290.1</name>
</gene>
<reference evidence="1" key="1">
    <citation type="submission" date="2020-06" db="EMBL/GenBank/DDBJ databases">
        <authorList>
            <consortium name="Plant Systems Biology data submission"/>
        </authorList>
    </citation>
    <scope>NUCLEOTIDE SEQUENCE</scope>
    <source>
        <strain evidence="1">D6</strain>
    </source>
</reference>
<sequence>MGNTKSTLSRDELAHWANDLHTLEAIKDELKSRQRRSTRDKSKSCSSKKSIELEEIDNIYHLVKSLKRDGKEGRELLERFVKAQADLLPEKAFPVKSISVHR</sequence>
<dbReference type="EMBL" id="CAICTM010000024">
    <property type="protein sequence ID" value="CAB9497685.1"/>
    <property type="molecule type" value="Genomic_DNA"/>
</dbReference>
<comment type="caution">
    <text evidence="1">The sequence shown here is derived from an EMBL/GenBank/DDBJ whole genome shotgun (WGS) entry which is preliminary data.</text>
</comment>
<name>A0A9N8D9I2_9STRA</name>
<organism evidence="1 2">
    <name type="scientific">Seminavis robusta</name>
    <dbReference type="NCBI Taxonomy" id="568900"/>
    <lineage>
        <taxon>Eukaryota</taxon>
        <taxon>Sar</taxon>
        <taxon>Stramenopiles</taxon>
        <taxon>Ochrophyta</taxon>
        <taxon>Bacillariophyta</taxon>
        <taxon>Bacillariophyceae</taxon>
        <taxon>Bacillariophycidae</taxon>
        <taxon>Naviculales</taxon>
        <taxon>Naviculaceae</taxon>
        <taxon>Seminavis</taxon>
    </lineage>
</organism>
<keyword evidence="2" id="KW-1185">Reference proteome</keyword>
<dbReference type="Proteomes" id="UP001153069">
    <property type="component" value="Unassembled WGS sequence"/>
</dbReference>
<dbReference type="AlphaFoldDB" id="A0A9N8D9I2"/>
<evidence type="ECO:0000313" key="1">
    <source>
        <dbReference type="EMBL" id="CAB9497685.1"/>
    </source>
</evidence>
<evidence type="ECO:0000313" key="2">
    <source>
        <dbReference type="Proteomes" id="UP001153069"/>
    </source>
</evidence>
<proteinExistence type="predicted"/>
<protein>
    <submittedName>
        <fullName evidence="1">Uncharacterized protein</fullName>
    </submittedName>
</protein>
<accession>A0A9N8D9I2</accession>